<evidence type="ECO:0000259" key="4">
    <source>
        <dbReference type="PROSITE" id="PS51077"/>
    </source>
</evidence>
<dbReference type="PANTHER" id="PTHR30136">
    <property type="entry name" value="HELIX-TURN-HELIX TRANSCRIPTIONAL REGULATOR, ICLR FAMILY"/>
    <property type="match status" value="1"/>
</dbReference>
<feature type="domain" description="IclR-ED" evidence="5">
    <location>
        <begin position="70"/>
        <end position="236"/>
    </location>
</feature>
<evidence type="ECO:0000313" key="6">
    <source>
        <dbReference type="EMBL" id="MBC2605108.1"/>
    </source>
</evidence>
<gene>
    <name evidence="6" type="ORF">H5P27_03540</name>
</gene>
<dbReference type="SUPFAM" id="SSF46785">
    <property type="entry name" value="Winged helix' DNA-binding domain"/>
    <property type="match status" value="1"/>
</dbReference>
<keyword evidence="3" id="KW-0804">Transcription</keyword>
<dbReference type="Pfam" id="PF09339">
    <property type="entry name" value="HTH_IclR"/>
    <property type="match status" value="1"/>
</dbReference>
<evidence type="ECO:0000259" key="5">
    <source>
        <dbReference type="PROSITE" id="PS51078"/>
    </source>
</evidence>
<dbReference type="EMBL" id="JACHVC010000006">
    <property type="protein sequence ID" value="MBC2605108.1"/>
    <property type="molecule type" value="Genomic_DNA"/>
</dbReference>
<comment type="caution">
    <text evidence="6">The sequence shown here is derived from an EMBL/GenBank/DDBJ whole genome shotgun (WGS) entry which is preliminary data.</text>
</comment>
<dbReference type="GO" id="GO:0045892">
    <property type="term" value="P:negative regulation of DNA-templated transcription"/>
    <property type="evidence" value="ECO:0007669"/>
    <property type="project" value="TreeGrafter"/>
</dbReference>
<accession>A0A7X1B3S8</accession>
<proteinExistence type="predicted"/>
<dbReference type="PANTHER" id="PTHR30136:SF35">
    <property type="entry name" value="HTH-TYPE TRANSCRIPTIONAL REGULATOR RV1719"/>
    <property type="match status" value="1"/>
</dbReference>
<evidence type="ECO:0000256" key="2">
    <source>
        <dbReference type="ARBA" id="ARBA00023125"/>
    </source>
</evidence>
<dbReference type="Pfam" id="PF01614">
    <property type="entry name" value="IclR_C"/>
    <property type="match status" value="1"/>
</dbReference>
<dbReference type="RefSeq" id="WP_185659001.1">
    <property type="nucleotide sequence ID" value="NZ_CAWPOO010000006.1"/>
</dbReference>
<keyword evidence="7" id="KW-1185">Reference proteome</keyword>
<dbReference type="Gene3D" id="3.30.450.40">
    <property type="match status" value="1"/>
</dbReference>
<feature type="domain" description="HTH iclR-type" evidence="4">
    <location>
        <begin position="9"/>
        <end position="71"/>
    </location>
</feature>
<dbReference type="InterPro" id="IPR014757">
    <property type="entry name" value="Tscrpt_reg_IclR_C"/>
</dbReference>
<sequence length="237" mass="27236">MSKETRQLATSLFKALDLLTAIASRGNGISIQELVSIMSLPRTSLLRLLDSLAHYGLVERDDQRQYYVTDAFHEWRRRDPDQHLRDRFAPMMRRVTDELGEMTTLGRLAGRVIKHVHCEEPDRRVRVTNPMGRRFRIETLAMGKLVLTVRPDLIPGDASQKFLGELEEIRERGFAMNFAESEEAIVAWGIWLGEPSPLTPLMAITWPDFRFSQESLDQARELLRKESSDLGPFPLFA</sequence>
<evidence type="ECO:0000256" key="3">
    <source>
        <dbReference type="ARBA" id="ARBA00023163"/>
    </source>
</evidence>
<dbReference type="AlphaFoldDB" id="A0A7X1B3S8"/>
<keyword evidence="1" id="KW-0805">Transcription regulation</keyword>
<dbReference type="InterPro" id="IPR036390">
    <property type="entry name" value="WH_DNA-bd_sf"/>
</dbReference>
<dbReference type="GO" id="GO:0003677">
    <property type="term" value="F:DNA binding"/>
    <property type="evidence" value="ECO:0007669"/>
    <property type="project" value="UniProtKB-KW"/>
</dbReference>
<protein>
    <submittedName>
        <fullName evidence="6">Helix-turn-helix domain-containing protein</fullName>
    </submittedName>
</protein>
<evidence type="ECO:0000256" key="1">
    <source>
        <dbReference type="ARBA" id="ARBA00023015"/>
    </source>
</evidence>
<dbReference type="InterPro" id="IPR029016">
    <property type="entry name" value="GAF-like_dom_sf"/>
</dbReference>
<dbReference type="SUPFAM" id="SSF55781">
    <property type="entry name" value="GAF domain-like"/>
    <property type="match status" value="1"/>
</dbReference>
<dbReference type="GO" id="GO:0003700">
    <property type="term" value="F:DNA-binding transcription factor activity"/>
    <property type="evidence" value="ECO:0007669"/>
    <property type="project" value="TreeGrafter"/>
</dbReference>
<dbReference type="PROSITE" id="PS51077">
    <property type="entry name" value="HTH_ICLR"/>
    <property type="match status" value="1"/>
</dbReference>
<keyword evidence="2" id="KW-0238">DNA-binding</keyword>
<dbReference type="Gene3D" id="1.10.10.10">
    <property type="entry name" value="Winged helix-like DNA-binding domain superfamily/Winged helix DNA-binding domain"/>
    <property type="match status" value="1"/>
</dbReference>
<organism evidence="6 7">
    <name type="scientific">Pelagicoccus albus</name>
    <dbReference type="NCBI Taxonomy" id="415222"/>
    <lineage>
        <taxon>Bacteria</taxon>
        <taxon>Pseudomonadati</taxon>
        <taxon>Verrucomicrobiota</taxon>
        <taxon>Opitutia</taxon>
        <taxon>Puniceicoccales</taxon>
        <taxon>Pelagicoccaceae</taxon>
        <taxon>Pelagicoccus</taxon>
    </lineage>
</organism>
<reference evidence="6 7" key="1">
    <citation type="submission" date="2020-07" db="EMBL/GenBank/DDBJ databases">
        <authorList>
            <person name="Feng X."/>
        </authorList>
    </citation>
    <scope>NUCLEOTIDE SEQUENCE [LARGE SCALE GENOMIC DNA]</scope>
    <source>
        <strain evidence="6 7">JCM23202</strain>
    </source>
</reference>
<name>A0A7X1B3S8_9BACT</name>
<dbReference type="PROSITE" id="PS51078">
    <property type="entry name" value="ICLR_ED"/>
    <property type="match status" value="1"/>
</dbReference>
<dbReference type="InterPro" id="IPR050707">
    <property type="entry name" value="HTH_MetabolicPath_Reg"/>
</dbReference>
<dbReference type="InterPro" id="IPR005471">
    <property type="entry name" value="Tscrpt_reg_IclR_N"/>
</dbReference>
<evidence type="ECO:0000313" key="7">
    <source>
        <dbReference type="Proteomes" id="UP000526501"/>
    </source>
</evidence>
<dbReference type="SMART" id="SM00346">
    <property type="entry name" value="HTH_ICLR"/>
    <property type="match status" value="1"/>
</dbReference>
<dbReference type="Proteomes" id="UP000526501">
    <property type="component" value="Unassembled WGS sequence"/>
</dbReference>
<dbReference type="InterPro" id="IPR036388">
    <property type="entry name" value="WH-like_DNA-bd_sf"/>
</dbReference>